<dbReference type="EC" id="2.4.1.122" evidence="4"/>
<keyword evidence="9" id="KW-0735">Signal-anchor</keyword>
<evidence type="ECO:0000259" key="12">
    <source>
        <dbReference type="Pfam" id="PF02434"/>
    </source>
</evidence>
<proteinExistence type="inferred from homology"/>
<dbReference type="PANTHER" id="PTHR23033:SF14">
    <property type="entry name" value="GLYCOPROTEIN-N-ACETYLGALACTOSAMINE 3-BETA-GALACTOSYLTRANSFERASE 1-RELATED"/>
    <property type="match status" value="1"/>
</dbReference>
<dbReference type="InterPro" id="IPR003378">
    <property type="entry name" value="Fringe-like_glycosylTrfase"/>
</dbReference>
<evidence type="ECO:0000256" key="5">
    <source>
        <dbReference type="ARBA" id="ARBA00022676"/>
    </source>
</evidence>
<dbReference type="GO" id="GO:0016263">
    <property type="term" value="F:glycoprotein-N-acetylgalactosamine 3-beta-galactosyltransferase activity"/>
    <property type="evidence" value="ECO:0007669"/>
    <property type="project" value="UniProtKB-EC"/>
</dbReference>
<dbReference type="AlphaFoldDB" id="A0A1W0X625"/>
<accession>A0A1W0X625</accession>
<evidence type="ECO:0000313" key="14">
    <source>
        <dbReference type="Proteomes" id="UP000192578"/>
    </source>
</evidence>
<evidence type="ECO:0000256" key="1">
    <source>
        <dbReference type="ARBA" id="ARBA00004606"/>
    </source>
</evidence>
<keyword evidence="6" id="KW-0808">Transferase</keyword>
<feature type="domain" description="Fringe-like glycosyltransferase" evidence="12">
    <location>
        <begin position="96"/>
        <end position="191"/>
    </location>
</feature>
<evidence type="ECO:0000256" key="4">
    <source>
        <dbReference type="ARBA" id="ARBA00012557"/>
    </source>
</evidence>
<evidence type="ECO:0000256" key="10">
    <source>
        <dbReference type="ARBA" id="ARBA00022989"/>
    </source>
</evidence>
<evidence type="ECO:0000256" key="7">
    <source>
        <dbReference type="ARBA" id="ARBA00022692"/>
    </source>
</evidence>
<dbReference type="GO" id="GO:0016020">
    <property type="term" value="C:membrane"/>
    <property type="evidence" value="ECO:0007669"/>
    <property type="project" value="UniProtKB-SubCell"/>
</dbReference>
<keyword evidence="8" id="KW-0547">Nucleotide-binding</keyword>
<dbReference type="PANTHER" id="PTHR23033">
    <property type="entry name" value="BETA1,3-GALACTOSYLTRANSFERASE"/>
    <property type="match status" value="1"/>
</dbReference>
<keyword evidence="14" id="KW-1185">Reference proteome</keyword>
<sequence length="271" mass="31212">MVSQETVISSRSDSAVAEKLRQSVRIFCCDHDASEESQNGSQNGAGHLGKRCNGLVFISSENDADLPAVNSGVPEGRQHLWRKTRAGFRLHCQDLEHYDWFYKADDDTFAIMENMRFLLADYNPDTPLFFGSHLRRHVRHGYMSGGAGYVLSRAALRRFVEDGLEKHRCRNVSFAEDVEMGRCMQKLKVPAGDSRDSLKRNRFFPFLPSTHLAPSLHRRLESSWYWKRLFYPEKEGAECCSSSAISFHYVKPEKMLELEYLIYRLRPYGLS</sequence>
<comment type="similarity">
    <text evidence="3">Belongs to the glycosyltransferase 31 family. Beta3-Gal-T subfamily.</text>
</comment>
<keyword evidence="11" id="KW-0472">Membrane</keyword>
<comment type="caution">
    <text evidence="13">The sequence shown here is derived from an EMBL/GenBank/DDBJ whole genome shotgun (WGS) entry which is preliminary data.</text>
</comment>
<reference evidence="14" key="1">
    <citation type="submission" date="2017-01" db="EMBL/GenBank/DDBJ databases">
        <title>Comparative genomics of anhydrobiosis in the tardigrade Hypsibius dujardini.</title>
        <authorList>
            <person name="Yoshida Y."/>
            <person name="Koutsovoulos G."/>
            <person name="Laetsch D."/>
            <person name="Stevens L."/>
            <person name="Kumar S."/>
            <person name="Horikawa D."/>
            <person name="Ishino K."/>
            <person name="Komine S."/>
            <person name="Tomita M."/>
            <person name="Blaxter M."/>
            <person name="Arakawa K."/>
        </authorList>
    </citation>
    <scope>NUCLEOTIDE SEQUENCE [LARGE SCALE GENOMIC DNA]</scope>
    <source>
        <strain evidence="14">Z151</strain>
    </source>
</reference>
<keyword evidence="10" id="KW-1133">Transmembrane helix</keyword>
<keyword evidence="5" id="KW-0328">Glycosyltransferase</keyword>
<dbReference type="OrthoDB" id="414175at2759"/>
<dbReference type="EMBL" id="MTYJ01000014">
    <property type="protein sequence ID" value="OQV22943.1"/>
    <property type="molecule type" value="Genomic_DNA"/>
</dbReference>
<dbReference type="UniPathway" id="UPA00378"/>
<evidence type="ECO:0000256" key="6">
    <source>
        <dbReference type="ARBA" id="ARBA00022679"/>
    </source>
</evidence>
<gene>
    <name evidence="13" type="ORF">BV898_02995</name>
</gene>
<evidence type="ECO:0000256" key="11">
    <source>
        <dbReference type="ARBA" id="ARBA00023136"/>
    </source>
</evidence>
<evidence type="ECO:0000313" key="13">
    <source>
        <dbReference type="EMBL" id="OQV22943.1"/>
    </source>
</evidence>
<evidence type="ECO:0000256" key="9">
    <source>
        <dbReference type="ARBA" id="ARBA00022968"/>
    </source>
</evidence>
<dbReference type="InterPro" id="IPR026050">
    <property type="entry name" value="C1GALT1/C1GALT1_chp1"/>
</dbReference>
<evidence type="ECO:0000256" key="8">
    <source>
        <dbReference type="ARBA" id="ARBA00022741"/>
    </source>
</evidence>
<keyword evidence="7" id="KW-0812">Transmembrane</keyword>
<comment type="subcellular location">
    <subcellularLocation>
        <location evidence="1">Membrane</location>
        <topology evidence="1">Single-pass type II membrane protein</topology>
    </subcellularLocation>
</comment>
<evidence type="ECO:0000256" key="2">
    <source>
        <dbReference type="ARBA" id="ARBA00004922"/>
    </source>
</evidence>
<dbReference type="Pfam" id="PF02434">
    <property type="entry name" value="Fringe"/>
    <property type="match status" value="1"/>
</dbReference>
<organism evidence="13 14">
    <name type="scientific">Hypsibius exemplaris</name>
    <name type="common">Freshwater tardigrade</name>
    <dbReference type="NCBI Taxonomy" id="2072580"/>
    <lineage>
        <taxon>Eukaryota</taxon>
        <taxon>Metazoa</taxon>
        <taxon>Ecdysozoa</taxon>
        <taxon>Tardigrada</taxon>
        <taxon>Eutardigrada</taxon>
        <taxon>Parachela</taxon>
        <taxon>Hypsibioidea</taxon>
        <taxon>Hypsibiidae</taxon>
        <taxon>Hypsibius</taxon>
    </lineage>
</organism>
<protein>
    <recommendedName>
        <fullName evidence="4">N-acetylgalactosaminide beta-1,3-galactosyltransferase</fullName>
        <ecNumber evidence="4">2.4.1.122</ecNumber>
    </recommendedName>
</protein>
<dbReference type="Proteomes" id="UP000192578">
    <property type="component" value="Unassembled WGS sequence"/>
</dbReference>
<evidence type="ECO:0000256" key="3">
    <source>
        <dbReference type="ARBA" id="ARBA00006462"/>
    </source>
</evidence>
<dbReference type="Gene3D" id="3.90.550.50">
    <property type="match status" value="1"/>
</dbReference>
<comment type="pathway">
    <text evidence="2">Protein modification; protein glycosylation.</text>
</comment>
<dbReference type="GO" id="GO:0000166">
    <property type="term" value="F:nucleotide binding"/>
    <property type="evidence" value="ECO:0007669"/>
    <property type="project" value="UniProtKB-KW"/>
</dbReference>
<name>A0A1W0X625_HYPEX</name>